<dbReference type="GO" id="GO:0016757">
    <property type="term" value="F:glycosyltransferase activity"/>
    <property type="evidence" value="ECO:0007669"/>
    <property type="project" value="UniProtKB-KW"/>
</dbReference>
<dbReference type="EC" id="2.4.-.-" evidence="5"/>
<keyword evidence="1 5" id="KW-0328">Glycosyltransferase</keyword>
<proteinExistence type="predicted"/>
<dbReference type="InterPro" id="IPR001296">
    <property type="entry name" value="Glyco_trans_1"/>
</dbReference>
<feature type="domain" description="Glycosyltransferase subfamily 4-like N-terminal" evidence="4">
    <location>
        <begin position="105"/>
        <end position="238"/>
    </location>
</feature>
<dbReference type="EMBL" id="JAHWZY010000020">
    <property type="protein sequence ID" value="MEZ3180912.1"/>
    <property type="molecule type" value="Genomic_DNA"/>
</dbReference>
<dbReference type="InterPro" id="IPR028098">
    <property type="entry name" value="Glyco_trans_4-like_N"/>
</dbReference>
<name>A0ABV4J4H2_9ACTN</name>
<sequence length="453" mass="48660">MSPPPRHLNSAAERRPDILSVAVLVDLLRNGSAGGHVKCWERFAEAAARRAPDDRGTALDLTVYVLGDHAYVEELSPRVRFAALPPVLSTAPIVRSAAGVDVTDLAPFHPALARLLPGHDVWHMTHTFALGSTAARLVQRLSGRGRPGLVGSLHTDVPALASVYTRQILGKVPGVSLTDFRPTAGLPRLAEGLLRRRRDRLLRLCDRVLVPTPAAREEVGWVVGPGRVGLLRRGVDRELFRPDPAARGELVRDFGLPVDRPLVLFAGRVDASKGAFIVAEAVHRLRQGGLDTHLVVAGSGADADRVKKLLGRAATLLGSQPQRLLARVYAACDIFAFPSHTETIGNVVAEAMASGLPVVLPANATTTQWLAEPGRDGLLVDDDTSDAWARALGSLLAQPQARQAMGQQAARTARSQHPTWTDVLEQDLVPVWADSARAHSGERRAQEGRHAPP</sequence>
<evidence type="ECO:0000259" key="4">
    <source>
        <dbReference type="Pfam" id="PF13439"/>
    </source>
</evidence>
<evidence type="ECO:0000313" key="5">
    <source>
        <dbReference type="EMBL" id="MEZ3180912.1"/>
    </source>
</evidence>
<accession>A0ABV4J4H2</accession>
<dbReference type="Pfam" id="PF00534">
    <property type="entry name" value="Glycos_transf_1"/>
    <property type="match status" value="1"/>
</dbReference>
<reference evidence="5 6" key="1">
    <citation type="journal article" date="2021" name="Res Sq">
        <title>Streptomyces Pimoensis sp. nov., Isolated From the Taklimakan Desert in Xinjiang, China.</title>
        <authorList>
            <person name="Zhang P."/>
            <person name="Luo X."/>
            <person name="Luo X."/>
            <person name="Liu Z."/>
            <person name="Xia Z."/>
            <person name="Wan C."/>
            <person name="zhang L."/>
        </authorList>
    </citation>
    <scope>NUCLEOTIDE SEQUENCE [LARGE SCALE GENOMIC DNA]</scope>
    <source>
        <strain evidence="5 6">TRM75549</strain>
    </source>
</reference>
<evidence type="ECO:0000256" key="2">
    <source>
        <dbReference type="ARBA" id="ARBA00022679"/>
    </source>
</evidence>
<evidence type="ECO:0000259" key="3">
    <source>
        <dbReference type="Pfam" id="PF00534"/>
    </source>
</evidence>
<keyword evidence="6" id="KW-1185">Reference proteome</keyword>
<feature type="domain" description="Glycosyl transferase family 1" evidence="3">
    <location>
        <begin position="252"/>
        <end position="410"/>
    </location>
</feature>
<dbReference type="Gene3D" id="3.40.50.2000">
    <property type="entry name" value="Glycogen Phosphorylase B"/>
    <property type="match status" value="2"/>
</dbReference>
<comment type="caution">
    <text evidence="5">The sequence shown here is derived from an EMBL/GenBank/DDBJ whole genome shotgun (WGS) entry which is preliminary data.</text>
</comment>
<evidence type="ECO:0000256" key="1">
    <source>
        <dbReference type="ARBA" id="ARBA00022676"/>
    </source>
</evidence>
<dbReference type="InterPro" id="IPR050194">
    <property type="entry name" value="Glycosyltransferase_grp1"/>
</dbReference>
<gene>
    <name evidence="5" type="ORF">KYY02_20125</name>
</gene>
<evidence type="ECO:0000313" key="6">
    <source>
        <dbReference type="Proteomes" id="UP001567537"/>
    </source>
</evidence>
<dbReference type="Pfam" id="PF13439">
    <property type="entry name" value="Glyco_transf_4"/>
    <property type="match status" value="1"/>
</dbReference>
<dbReference type="Proteomes" id="UP001567537">
    <property type="component" value="Unassembled WGS sequence"/>
</dbReference>
<dbReference type="PANTHER" id="PTHR45947">
    <property type="entry name" value="SULFOQUINOVOSYL TRANSFERASE SQD2"/>
    <property type="match status" value="1"/>
</dbReference>
<protein>
    <submittedName>
        <fullName evidence="5">Glycosyltransferase</fullName>
        <ecNumber evidence="5">2.4.-.-</ecNumber>
    </submittedName>
</protein>
<dbReference type="SUPFAM" id="SSF53756">
    <property type="entry name" value="UDP-Glycosyltransferase/glycogen phosphorylase"/>
    <property type="match status" value="1"/>
</dbReference>
<organism evidence="5 6">
    <name type="scientific">Streptomyces pimonensis</name>
    <dbReference type="NCBI Taxonomy" id="2860288"/>
    <lineage>
        <taxon>Bacteria</taxon>
        <taxon>Bacillati</taxon>
        <taxon>Actinomycetota</taxon>
        <taxon>Actinomycetes</taxon>
        <taxon>Kitasatosporales</taxon>
        <taxon>Streptomycetaceae</taxon>
        <taxon>Streptomyces</taxon>
    </lineage>
</organism>
<keyword evidence="2 5" id="KW-0808">Transferase</keyword>
<dbReference type="PANTHER" id="PTHR45947:SF3">
    <property type="entry name" value="SULFOQUINOVOSYL TRANSFERASE SQD2"/>
    <property type="match status" value="1"/>
</dbReference>